<dbReference type="Proteomes" id="UP000038010">
    <property type="component" value="Unassembled WGS sequence"/>
</dbReference>
<dbReference type="VEuPathDB" id="FungiDB:AB675_8280"/>
<feature type="compositionally biased region" description="Basic and acidic residues" evidence="1">
    <location>
        <begin position="314"/>
        <end position="344"/>
    </location>
</feature>
<gene>
    <name evidence="2" type="ORF">AB675_8280</name>
</gene>
<dbReference type="RefSeq" id="XP_018004708.1">
    <property type="nucleotide sequence ID" value="XM_018148714.1"/>
</dbReference>
<feature type="compositionally biased region" description="Low complexity" evidence="1">
    <location>
        <begin position="178"/>
        <end position="189"/>
    </location>
</feature>
<sequence length="373" mass="40954">MTVTDPSLSNLLETLTSSLDAATAALTDSAERFIPPTDGISLLDIKNDLVLSYLQNLAFLILFKIKETQSGSDVTDDSYYHATVERLVELRIYLERGVRPIEQRLKYTIDQYLQAANHKKSINAVRSSTGHIRDADASDDSGSEMSDGDAGARIESTADGDTTIHAPRLAGAIAASRTKPTAPNAAAKAGIYRPPRLNPTAMPSADPDARSSSTRQRKSQLMSEYIDEELSSAPTAQASIGANQTIDARGHAITSARDIARQRERTEYEETNFTRLAGETKKEKREKKRREGKLGARDMFGGEDWTGLGGMGDRIGRSVEGKGRDKDSVLKRREKRRATDDLPRGDGMQIGDSFAKKQRVLAGRADRRANKRR</sequence>
<dbReference type="Pfam" id="PF04000">
    <property type="entry name" value="Sas10_Utp3"/>
    <property type="match status" value="1"/>
</dbReference>
<dbReference type="InterPro" id="IPR007146">
    <property type="entry name" value="Sas10/Utp3/C1D"/>
</dbReference>
<name>A0A0N1I071_9EURO</name>
<accession>A0A0N1I071</accession>
<evidence type="ECO:0008006" key="4">
    <source>
        <dbReference type="Google" id="ProtNLM"/>
    </source>
</evidence>
<organism evidence="2 3">
    <name type="scientific">Cyphellophora attinorum</name>
    <dbReference type="NCBI Taxonomy" id="1664694"/>
    <lineage>
        <taxon>Eukaryota</taxon>
        <taxon>Fungi</taxon>
        <taxon>Dikarya</taxon>
        <taxon>Ascomycota</taxon>
        <taxon>Pezizomycotina</taxon>
        <taxon>Eurotiomycetes</taxon>
        <taxon>Chaetothyriomycetidae</taxon>
        <taxon>Chaetothyriales</taxon>
        <taxon>Cyphellophoraceae</taxon>
        <taxon>Cyphellophora</taxon>
    </lineage>
</organism>
<dbReference type="GeneID" id="28740594"/>
<dbReference type="AlphaFoldDB" id="A0A0N1I071"/>
<evidence type="ECO:0000256" key="1">
    <source>
        <dbReference type="SAM" id="MobiDB-lite"/>
    </source>
</evidence>
<feature type="compositionally biased region" description="Basic and acidic residues" evidence="1">
    <location>
        <begin position="364"/>
        <end position="373"/>
    </location>
</feature>
<dbReference type="EMBL" id="LFJN01000003">
    <property type="protein sequence ID" value="KPI44745.1"/>
    <property type="molecule type" value="Genomic_DNA"/>
</dbReference>
<proteinExistence type="predicted"/>
<reference evidence="2 3" key="1">
    <citation type="submission" date="2015-06" db="EMBL/GenBank/DDBJ databases">
        <title>Draft genome of the ant-associated black yeast Phialophora attae CBS 131958.</title>
        <authorList>
            <person name="Moreno L.F."/>
            <person name="Stielow B.J."/>
            <person name="de Hoog S."/>
            <person name="Vicente V.A."/>
            <person name="Weiss V.A."/>
            <person name="de Vries M."/>
            <person name="Cruz L.M."/>
            <person name="Souza E.M."/>
        </authorList>
    </citation>
    <scope>NUCLEOTIDE SEQUENCE [LARGE SCALE GENOMIC DNA]</scope>
    <source>
        <strain evidence="2 3">CBS 131958</strain>
    </source>
</reference>
<dbReference type="PANTHER" id="PTHR13237">
    <property type="entry name" value="SOMETHING ABOUT SILENCING PROTEIN 10-RELATED"/>
    <property type="match status" value="1"/>
</dbReference>
<dbReference type="STRING" id="1664694.A0A0N1I071"/>
<feature type="region of interest" description="Disordered" evidence="1">
    <location>
        <begin position="124"/>
        <end position="220"/>
    </location>
</feature>
<dbReference type="GO" id="GO:0000462">
    <property type="term" value="P:maturation of SSU-rRNA from tricistronic rRNA transcript (SSU-rRNA, 5.8S rRNA, LSU-rRNA)"/>
    <property type="evidence" value="ECO:0007669"/>
    <property type="project" value="TreeGrafter"/>
</dbReference>
<keyword evidence="3" id="KW-1185">Reference proteome</keyword>
<evidence type="ECO:0000313" key="2">
    <source>
        <dbReference type="EMBL" id="KPI44745.1"/>
    </source>
</evidence>
<comment type="caution">
    <text evidence="2">The sequence shown here is derived from an EMBL/GenBank/DDBJ whole genome shotgun (WGS) entry which is preliminary data.</text>
</comment>
<protein>
    <recommendedName>
        <fullName evidence="4">Neuroguidin</fullName>
    </recommendedName>
</protein>
<feature type="region of interest" description="Disordered" evidence="1">
    <location>
        <begin position="275"/>
        <end position="373"/>
    </location>
</feature>
<evidence type="ECO:0000313" key="3">
    <source>
        <dbReference type="Proteomes" id="UP000038010"/>
    </source>
</evidence>
<dbReference type="PANTHER" id="PTHR13237:SF9">
    <property type="entry name" value="NEUROGUIDIN"/>
    <property type="match status" value="1"/>
</dbReference>
<dbReference type="GO" id="GO:0032040">
    <property type="term" value="C:small-subunit processome"/>
    <property type="evidence" value="ECO:0007669"/>
    <property type="project" value="TreeGrafter"/>
</dbReference>
<dbReference type="OrthoDB" id="203440at2759"/>
<feature type="compositionally biased region" description="Polar residues" evidence="1">
    <location>
        <begin position="210"/>
        <end position="220"/>
    </location>
</feature>